<proteinExistence type="predicted"/>
<name>A0A9P1ISD5_9PELO</name>
<gene>
    <name evidence="1" type="ORF">CAMP_LOCUS13057</name>
</gene>
<dbReference type="EMBL" id="CANHGI010000005">
    <property type="protein sequence ID" value="CAI5450420.1"/>
    <property type="molecule type" value="Genomic_DNA"/>
</dbReference>
<reference evidence="1" key="1">
    <citation type="submission" date="2022-11" db="EMBL/GenBank/DDBJ databases">
        <authorList>
            <person name="Kikuchi T."/>
        </authorList>
    </citation>
    <scope>NUCLEOTIDE SEQUENCE</scope>
    <source>
        <strain evidence="1">PS1010</strain>
    </source>
</reference>
<evidence type="ECO:0000313" key="2">
    <source>
        <dbReference type="Proteomes" id="UP001152747"/>
    </source>
</evidence>
<dbReference type="OrthoDB" id="10621693at2759"/>
<organism evidence="1 2">
    <name type="scientific">Caenorhabditis angaria</name>
    <dbReference type="NCBI Taxonomy" id="860376"/>
    <lineage>
        <taxon>Eukaryota</taxon>
        <taxon>Metazoa</taxon>
        <taxon>Ecdysozoa</taxon>
        <taxon>Nematoda</taxon>
        <taxon>Chromadorea</taxon>
        <taxon>Rhabditida</taxon>
        <taxon>Rhabditina</taxon>
        <taxon>Rhabditomorpha</taxon>
        <taxon>Rhabditoidea</taxon>
        <taxon>Rhabditidae</taxon>
        <taxon>Peloderinae</taxon>
        <taxon>Caenorhabditis</taxon>
    </lineage>
</organism>
<keyword evidence="2" id="KW-1185">Reference proteome</keyword>
<evidence type="ECO:0000313" key="1">
    <source>
        <dbReference type="EMBL" id="CAI5450420.1"/>
    </source>
</evidence>
<dbReference type="Proteomes" id="UP001152747">
    <property type="component" value="Unassembled WGS sequence"/>
</dbReference>
<accession>A0A9P1ISD5</accession>
<sequence>MQFAVGEICAIGVIGAIGAIGENAPLVQTSPLAPIAPMKNLEIVKKWFSDQKLDKCIEIDSLKILEPEKIRKMSLNKLSREGLRSKKNVTLLEITRKKPEKNDFINFEFDISAQFLLSESHQISLRIRTEKFVKSKDYSLVYEPQIIENPLENAQCQKQLSIFEICSCLSLY</sequence>
<comment type="caution">
    <text evidence="1">The sequence shown here is derived from an EMBL/GenBank/DDBJ whole genome shotgun (WGS) entry which is preliminary data.</text>
</comment>
<protein>
    <submittedName>
        <fullName evidence="1">Uncharacterized protein</fullName>
    </submittedName>
</protein>
<dbReference type="AlphaFoldDB" id="A0A9P1ISD5"/>